<protein>
    <recommendedName>
        <fullName evidence="4">Serine hydrolase</fullName>
    </recommendedName>
</protein>
<dbReference type="InterPro" id="IPR012338">
    <property type="entry name" value="Beta-lactam/transpept-like"/>
</dbReference>
<proteinExistence type="predicted"/>
<accession>A0A849SHE0</accession>
<organism evidence="2 3">
    <name type="scientific">Eiseniibacteriota bacterium</name>
    <dbReference type="NCBI Taxonomy" id="2212470"/>
    <lineage>
        <taxon>Bacteria</taxon>
        <taxon>Candidatus Eiseniibacteriota</taxon>
    </lineage>
</organism>
<evidence type="ECO:0000313" key="2">
    <source>
        <dbReference type="EMBL" id="NOT33871.1"/>
    </source>
</evidence>
<dbReference type="AlphaFoldDB" id="A0A849SHE0"/>
<comment type="caution">
    <text evidence="2">The sequence shown here is derived from an EMBL/GenBank/DDBJ whole genome shotgun (WGS) entry which is preliminary data.</text>
</comment>
<dbReference type="SUPFAM" id="SSF56601">
    <property type="entry name" value="beta-lactamase/transpeptidase-like"/>
    <property type="match status" value="1"/>
</dbReference>
<feature type="signal peptide" evidence="1">
    <location>
        <begin position="1"/>
        <end position="20"/>
    </location>
</feature>
<gene>
    <name evidence="2" type="ORF">HOP12_06845</name>
</gene>
<feature type="chain" id="PRO_5032691989" description="Serine hydrolase" evidence="1">
    <location>
        <begin position="21"/>
        <end position="82"/>
    </location>
</feature>
<sequence length="82" mass="8414">MIPVATALVLSCVAASAASAATNAKVLQSVDRIANRYLSTTPLVGFGVIVIRDGVVVHEAGYGAARLAPRVPATAATRFDDF</sequence>
<evidence type="ECO:0000313" key="3">
    <source>
        <dbReference type="Proteomes" id="UP000580839"/>
    </source>
</evidence>
<dbReference type="Proteomes" id="UP000580839">
    <property type="component" value="Unassembled WGS sequence"/>
</dbReference>
<keyword evidence="1" id="KW-0732">Signal</keyword>
<reference evidence="2 3" key="1">
    <citation type="submission" date="2020-04" db="EMBL/GenBank/DDBJ databases">
        <title>Metagenomic profiling of ammonia- and methane-oxidizing microorganisms in a Dutch drinking water treatment plant.</title>
        <authorList>
            <person name="Poghosyan L."/>
            <person name="Leucker S."/>
        </authorList>
    </citation>
    <scope>NUCLEOTIDE SEQUENCE [LARGE SCALE GENOMIC DNA]</scope>
    <source>
        <strain evidence="2">S-RSF-IL-03</strain>
    </source>
</reference>
<name>A0A849SHE0_UNCEI</name>
<evidence type="ECO:0008006" key="4">
    <source>
        <dbReference type="Google" id="ProtNLM"/>
    </source>
</evidence>
<dbReference type="EMBL" id="JABFRW010000076">
    <property type="protein sequence ID" value="NOT33871.1"/>
    <property type="molecule type" value="Genomic_DNA"/>
</dbReference>
<evidence type="ECO:0000256" key="1">
    <source>
        <dbReference type="SAM" id="SignalP"/>
    </source>
</evidence>
<dbReference type="Gene3D" id="3.40.710.10">
    <property type="entry name" value="DD-peptidase/beta-lactamase superfamily"/>
    <property type="match status" value="1"/>
</dbReference>